<dbReference type="Pfam" id="PF11575">
    <property type="entry name" value="FhuF_C"/>
    <property type="match status" value="1"/>
</dbReference>
<name>A0A318LRM1_9PSEU</name>
<reference evidence="2 3" key="1">
    <citation type="submission" date="2016-07" db="EMBL/GenBank/DDBJ databases">
        <title>Draft genome sequence of Prauserella sp. YIM 121212, isolated from alkaline soil.</title>
        <authorList>
            <person name="Ruckert C."/>
            <person name="Albersmeier A."/>
            <person name="Jiang C.-L."/>
            <person name="Jiang Y."/>
            <person name="Kalinowski J."/>
            <person name="Schneider O."/>
            <person name="Winkler A."/>
            <person name="Zotchev S.B."/>
        </authorList>
    </citation>
    <scope>NUCLEOTIDE SEQUENCE [LARGE SCALE GENOMIC DNA]</scope>
    <source>
        <strain evidence="2 3">YIM 121212</strain>
    </source>
</reference>
<feature type="domain" description="Ferric siderophore reductase C-terminal" evidence="1">
    <location>
        <begin position="169"/>
        <end position="189"/>
    </location>
</feature>
<dbReference type="EMBL" id="MASU01000013">
    <property type="protein sequence ID" value="PXY24253.1"/>
    <property type="molecule type" value="Genomic_DNA"/>
</dbReference>
<comment type="caution">
    <text evidence="2">The sequence shown here is derived from an EMBL/GenBank/DDBJ whole genome shotgun (WGS) entry which is preliminary data.</text>
</comment>
<dbReference type="AlphaFoldDB" id="A0A318LRM1"/>
<dbReference type="GO" id="GO:0051537">
    <property type="term" value="F:2 iron, 2 sulfur cluster binding"/>
    <property type="evidence" value="ECO:0007669"/>
    <property type="project" value="InterPro"/>
</dbReference>
<protein>
    <submittedName>
        <fullName evidence="2">Fe-S oxidoreductase</fullName>
    </submittedName>
</protein>
<evidence type="ECO:0000259" key="1">
    <source>
        <dbReference type="Pfam" id="PF11575"/>
    </source>
</evidence>
<evidence type="ECO:0000313" key="2">
    <source>
        <dbReference type="EMBL" id="PXY24253.1"/>
    </source>
</evidence>
<proteinExistence type="predicted"/>
<sequence>MSVEVPATVLADPAWLREDLKGAARLYGRASDRVLGTIRWYSASSVLVGPSLESFARTGMALDPALEAVTFTMHPDGRYLDARADRVLHGDLTAFGTALGDALDRIVEAIAHVSGATTRSLWAIAADSIGTRLLWAGRTDLAAPLAAAVGRRMPRPRYVHIGPHEVVRRSSCCLIYEATGGEKCASCPRQTPADREQRIRALLG</sequence>
<accession>A0A318LRM1</accession>
<gene>
    <name evidence="2" type="ORF">BA062_28925</name>
</gene>
<dbReference type="OrthoDB" id="3290158at2"/>
<organism evidence="2 3">
    <name type="scientific">Prauserella flavalba</name>
    <dbReference type="NCBI Taxonomy" id="1477506"/>
    <lineage>
        <taxon>Bacteria</taxon>
        <taxon>Bacillati</taxon>
        <taxon>Actinomycetota</taxon>
        <taxon>Actinomycetes</taxon>
        <taxon>Pseudonocardiales</taxon>
        <taxon>Pseudonocardiaceae</taxon>
        <taxon>Prauserella</taxon>
    </lineage>
</organism>
<dbReference type="InterPro" id="IPR024726">
    <property type="entry name" value="FhuF_C"/>
</dbReference>
<evidence type="ECO:0000313" key="3">
    <source>
        <dbReference type="Proteomes" id="UP000247892"/>
    </source>
</evidence>
<keyword evidence="3" id="KW-1185">Reference proteome</keyword>
<dbReference type="RefSeq" id="WP_110342316.1">
    <property type="nucleotide sequence ID" value="NZ_JBHVKT010000018.1"/>
</dbReference>
<dbReference type="Proteomes" id="UP000247892">
    <property type="component" value="Unassembled WGS sequence"/>
</dbReference>